<accession>A0A8D8LVP1</accession>
<dbReference type="AlphaFoldDB" id="A0A8D8LVP1"/>
<keyword evidence="1" id="KW-0812">Transmembrane</keyword>
<keyword evidence="1" id="KW-1133">Transmembrane helix</keyword>
<feature type="transmembrane region" description="Helical" evidence="1">
    <location>
        <begin position="39"/>
        <end position="64"/>
    </location>
</feature>
<protein>
    <submittedName>
        <fullName evidence="2">Uncharacterized protein</fullName>
    </submittedName>
</protein>
<evidence type="ECO:0000313" key="2">
    <source>
        <dbReference type="EMBL" id="CAG6612827.1"/>
    </source>
</evidence>
<name>A0A8D8LVP1_9HEMI</name>
<organism evidence="2">
    <name type="scientific">Cacopsylla melanoneura</name>
    <dbReference type="NCBI Taxonomy" id="428564"/>
    <lineage>
        <taxon>Eukaryota</taxon>
        <taxon>Metazoa</taxon>
        <taxon>Ecdysozoa</taxon>
        <taxon>Arthropoda</taxon>
        <taxon>Hexapoda</taxon>
        <taxon>Insecta</taxon>
        <taxon>Pterygota</taxon>
        <taxon>Neoptera</taxon>
        <taxon>Paraneoptera</taxon>
        <taxon>Hemiptera</taxon>
        <taxon>Sternorrhyncha</taxon>
        <taxon>Psylloidea</taxon>
        <taxon>Psyllidae</taxon>
        <taxon>Psyllinae</taxon>
        <taxon>Cacopsylla</taxon>
    </lineage>
</organism>
<proteinExistence type="predicted"/>
<sequence length="140" mass="16289">METGRCCFLRTTIIISVSFFTQEDALKTFLSPLTRELPVFGVEILVIPIIIIVVIRISVVRIIISEEREEERYQNDDDDKQTDHHEQLFLSCFSLIFFSNDQFSSSGGHLVFSRRNMELNIVDEFTLILHEHGHVHEHVV</sequence>
<reference evidence="2" key="1">
    <citation type="submission" date="2021-05" db="EMBL/GenBank/DDBJ databases">
        <authorList>
            <person name="Alioto T."/>
            <person name="Alioto T."/>
            <person name="Gomez Garrido J."/>
        </authorList>
    </citation>
    <scope>NUCLEOTIDE SEQUENCE</scope>
</reference>
<keyword evidence="1" id="KW-0472">Membrane</keyword>
<dbReference type="EMBL" id="HBUF01025624">
    <property type="protein sequence ID" value="CAG6612827.1"/>
    <property type="molecule type" value="Transcribed_RNA"/>
</dbReference>
<evidence type="ECO:0000256" key="1">
    <source>
        <dbReference type="SAM" id="Phobius"/>
    </source>
</evidence>